<proteinExistence type="predicted"/>
<keyword evidence="2" id="KW-1185">Reference proteome</keyword>
<dbReference type="Ensembl" id="ENSCCET00000033020.1">
    <property type="protein sequence ID" value="ENSCCEP00000021716.1"/>
    <property type="gene ID" value="ENSCCEG00000019674.1"/>
</dbReference>
<reference evidence="1" key="1">
    <citation type="submission" date="2025-08" db="UniProtKB">
        <authorList>
            <consortium name="Ensembl"/>
        </authorList>
    </citation>
    <scope>IDENTIFICATION</scope>
</reference>
<reference evidence="1" key="2">
    <citation type="submission" date="2025-09" db="UniProtKB">
        <authorList>
            <consortium name="Ensembl"/>
        </authorList>
    </citation>
    <scope>IDENTIFICATION</scope>
</reference>
<evidence type="ECO:0000313" key="1">
    <source>
        <dbReference type="Ensembl" id="ENSCCEP00000021716.1"/>
    </source>
</evidence>
<sequence length="129" mass="14789">MSWNCHTNTLYPSLENYHFEVQHVRSSAGNREKIAYTSTLPKGYTEEKNYGNGFHPDLQSAEVTPDTISVIRVNERDLKKSICFQILDLDKSTPEMMEQRAACQLAVRLVQTTRNSQLDPDVRYTGDFS</sequence>
<protein>
    <submittedName>
        <fullName evidence="1">Uncharacterized protein</fullName>
    </submittedName>
</protein>
<organism evidence="1 2">
    <name type="scientific">Cyanistes caeruleus</name>
    <name type="common">Eurasian blue tit</name>
    <name type="synonym">Parus caeruleus</name>
    <dbReference type="NCBI Taxonomy" id="156563"/>
    <lineage>
        <taxon>Eukaryota</taxon>
        <taxon>Metazoa</taxon>
        <taxon>Chordata</taxon>
        <taxon>Craniata</taxon>
        <taxon>Vertebrata</taxon>
        <taxon>Euteleostomi</taxon>
        <taxon>Archelosauria</taxon>
        <taxon>Archosauria</taxon>
        <taxon>Dinosauria</taxon>
        <taxon>Saurischia</taxon>
        <taxon>Theropoda</taxon>
        <taxon>Coelurosauria</taxon>
        <taxon>Aves</taxon>
        <taxon>Neognathae</taxon>
        <taxon>Neoaves</taxon>
        <taxon>Telluraves</taxon>
        <taxon>Australaves</taxon>
        <taxon>Passeriformes</taxon>
        <taxon>Paridae</taxon>
        <taxon>Cyanistes</taxon>
    </lineage>
</organism>
<dbReference type="Proteomes" id="UP000694410">
    <property type="component" value="Unplaced"/>
</dbReference>
<name>A0A8C0VCP5_CYACU</name>
<accession>A0A8C0VCP5</accession>
<dbReference type="AlphaFoldDB" id="A0A8C0VCP5"/>
<evidence type="ECO:0000313" key="2">
    <source>
        <dbReference type="Proteomes" id="UP000694410"/>
    </source>
</evidence>